<dbReference type="PANTHER" id="PTHR11609">
    <property type="entry name" value="PURINE BIOSYNTHESIS PROTEIN 6/7, PUR6/7"/>
    <property type="match status" value="1"/>
</dbReference>
<dbReference type="Pfam" id="PF22660">
    <property type="entry name" value="RS_preATP-grasp-like"/>
    <property type="match status" value="1"/>
</dbReference>
<feature type="domain" description="ATP-grasp" evidence="6">
    <location>
        <begin position="125"/>
        <end position="311"/>
    </location>
</feature>
<dbReference type="Pfam" id="PF17769">
    <property type="entry name" value="PurK_C"/>
    <property type="match status" value="1"/>
</dbReference>
<reference evidence="7 8" key="1">
    <citation type="submission" date="2017-09" db="EMBL/GenBank/DDBJ databases">
        <authorList>
            <person name="Lee N."/>
            <person name="Cho B.-K."/>
        </authorList>
    </citation>
    <scope>NUCLEOTIDE SEQUENCE [LARGE SCALE GENOMIC DNA]</scope>
    <source>
        <strain evidence="7 8">ATCC 19740</strain>
    </source>
</reference>
<evidence type="ECO:0000256" key="5">
    <source>
        <dbReference type="RuleBase" id="RU361200"/>
    </source>
</evidence>
<comment type="catalytic activity">
    <reaction evidence="4 5">
        <text>5-amino-1-(5-phospho-beta-D-ribosyl)imidazole + hydrogencarbonate + ATP = 5-carboxyamino-1-(5-phospho-D-ribosyl)imidazole + ADP + phosphate + 2 H(+)</text>
        <dbReference type="Rhea" id="RHEA:19317"/>
        <dbReference type="ChEBI" id="CHEBI:15378"/>
        <dbReference type="ChEBI" id="CHEBI:17544"/>
        <dbReference type="ChEBI" id="CHEBI:30616"/>
        <dbReference type="ChEBI" id="CHEBI:43474"/>
        <dbReference type="ChEBI" id="CHEBI:58730"/>
        <dbReference type="ChEBI" id="CHEBI:137981"/>
        <dbReference type="ChEBI" id="CHEBI:456216"/>
        <dbReference type="EC" id="6.3.4.18"/>
    </reaction>
</comment>
<dbReference type="RefSeq" id="WP_104860505.1">
    <property type="nucleotide sequence ID" value="NZ_BMSJ01000009.1"/>
</dbReference>
<keyword evidence="4 5" id="KW-0436">Ligase</keyword>
<dbReference type="InterPro" id="IPR013815">
    <property type="entry name" value="ATP_grasp_subdomain_1"/>
</dbReference>
<evidence type="ECO:0000256" key="1">
    <source>
        <dbReference type="ARBA" id="ARBA00022741"/>
    </source>
</evidence>
<dbReference type="EC" id="6.3.4.18" evidence="4 5"/>
<name>A0ABX6BFY4_9ACTN</name>
<gene>
    <name evidence="4 5" type="primary">purK</name>
    <name evidence="7" type="ORF">CP977_13580</name>
</gene>
<dbReference type="InterPro" id="IPR011054">
    <property type="entry name" value="Rudment_hybrid_motif"/>
</dbReference>
<feature type="binding site" evidence="4">
    <location>
        <begin position="281"/>
        <end position="282"/>
    </location>
    <ligand>
        <name>ATP</name>
        <dbReference type="ChEBI" id="CHEBI:30616"/>
    </ligand>
</feature>
<keyword evidence="8" id="KW-1185">Reference proteome</keyword>
<evidence type="ECO:0000313" key="8">
    <source>
        <dbReference type="Proteomes" id="UP000326029"/>
    </source>
</evidence>
<dbReference type="InterPro" id="IPR011761">
    <property type="entry name" value="ATP-grasp"/>
</dbReference>
<dbReference type="GeneID" id="95454799"/>
<evidence type="ECO:0000256" key="2">
    <source>
        <dbReference type="ARBA" id="ARBA00022755"/>
    </source>
</evidence>
<dbReference type="Gene3D" id="3.30.1490.20">
    <property type="entry name" value="ATP-grasp fold, A domain"/>
    <property type="match status" value="1"/>
</dbReference>
<dbReference type="EMBL" id="CP023693">
    <property type="protein sequence ID" value="QEV33066.1"/>
    <property type="molecule type" value="Genomic_DNA"/>
</dbReference>
<dbReference type="InterPro" id="IPR054350">
    <property type="entry name" value="PurT/PurK_preATP-grasp"/>
</dbReference>
<dbReference type="NCBIfam" id="NF004679">
    <property type="entry name" value="PRK06019.1-5"/>
    <property type="match status" value="1"/>
</dbReference>
<dbReference type="SUPFAM" id="SSF51246">
    <property type="entry name" value="Rudiment single hybrid motif"/>
    <property type="match status" value="1"/>
</dbReference>
<keyword evidence="1 4" id="KW-0547">Nucleotide-binding</keyword>
<organism evidence="7 8">
    <name type="scientific">Streptomyces cinereoruber</name>
    <dbReference type="NCBI Taxonomy" id="67260"/>
    <lineage>
        <taxon>Bacteria</taxon>
        <taxon>Bacillati</taxon>
        <taxon>Actinomycetota</taxon>
        <taxon>Actinomycetes</taxon>
        <taxon>Kitasatosporales</taxon>
        <taxon>Streptomycetaceae</taxon>
        <taxon>Streptomyces</taxon>
    </lineage>
</organism>
<evidence type="ECO:0000256" key="3">
    <source>
        <dbReference type="ARBA" id="ARBA00022840"/>
    </source>
</evidence>
<proteinExistence type="inferred from homology"/>
<comment type="function">
    <text evidence="4">Catalyzes the ATP-dependent conversion of 5-aminoimidazole ribonucleotide (AIR) and HCO(3)(-) to N5-carboxyaminoimidazole ribonucleotide (N5-CAIR).</text>
</comment>
<comment type="subunit">
    <text evidence="4 5">Homodimer.</text>
</comment>
<keyword evidence="3 4" id="KW-0067">ATP-binding</keyword>
<dbReference type="Gene3D" id="3.30.470.20">
    <property type="entry name" value="ATP-grasp fold, B domain"/>
    <property type="match status" value="1"/>
</dbReference>
<feature type="binding site" evidence="4">
    <location>
        <position position="203"/>
    </location>
    <ligand>
        <name>ATP</name>
        <dbReference type="ChEBI" id="CHEBI:30616"/>
    </ligand>
</feature>
<feature type="binding site" evidence="4">
    <location>
        <position position="121"/>
    </location>
    <ligand>
        <name>ATP</name>
        <dbReference type="ChEBI" id="CHEBI:30616"/>
    </ligand>
</feature>
<sequence>MPRHRRTSVPRWCGYPKRVTFPVVGMVGGGQLARMTHEAGIPLGIKFKLLSDTPQDSAAQVVSEVVIGDYRDLDTLRDFARGCDVITFDHEHVPTEHLRALEADGIPVRPGPDALVHAQDKGVMRARLDAIGAPSPRHRIVADPADAEAFASGVGGFPIILKTVRGGYDGKGVWFVRSPEDARDPFLAGVPVLAEEKVDFTRELAANIVRSPHGQAVAYPVVESRQVDGVCDTVIAPAPDLSEELSGQAQELALRIARELGVVGHLAVELFETADGRILVNELAMRPHNSGHWTQDGAITSQFANHVRAVLDLPLGDPRPRAPWTVMCNVLGGDYPDMYSAYLHCMARDPQLKIHMYGKDVKPGRKVGHVNTYGDDLDEVLERARHAAGYLRGTITE</sequence>
<dbReference type="InterPro" id="IPR016185">
    <property type="entry name" value="PreATP-grasp_dom_sf"/>
</dbReference>
<feature type="binding site" evidence="4">
    <location>
        <begin position="195"/>
        <end position="198"/>
    </location>
    <ligand>
        <name>ATP</name>
        <dbReference type="ChEBI" id="CHEBI:30616"/>
    </ligand>
</feature>
<dbReference type="Proteomes" id="UP000326029">
    <property type="component" value="Chromosome"/>
</dbReference>
<dbReference type="NCBIfam" id="NF004680">
    <property type="entry name" value="PRK06019.1-6"/>
    <property type="match status" value="1"/>
</dbReference>
<dbReference type="SUPFAM" id="SSF52440">
    <property type="entry name" value="PreATP-grasp domain"/>
    <property type="match status" value="1"/>
</dbReference>
<comment type="similarity">
    <text evidence="4 5">Belongs to the PurK/PurT family.</text>
</comment>
<evidence type="ECO:0000259" key="6">
    <source>
        <dbReference type="PROSITE" id="PS50975"/>
    </source>
</evidence>
<keyword evidence="2 4" id="KW-0658">Purine biosynthesis</keyword>
<comment type="function">
    <text evidence="5">Catalyzes the ATP-dependent conversion of 5-aminoimidazole ribonucleotide (AIR) and HCO(3)- to N5-carboxyaminoimidazole ribonucleotide (N5-CAIR).</text>
</comment>
<dbReference type="PROSITE" id="PS50975">
    <property type="entry name" value="ATP_GRASP"/>
    <property type="match status" value="1"/>
</dbReference>
<feature type="binding site" evidence="4">
    <location>
        <position position="162"/>
    </location>
    <ligand>
        <name>ATP</name>
        <dbReference type="ChEBI" id="CHEBI:30616"/>
    </ligand>
</feature>
<dbReference type="NCBIfam" id="TIGR01161">
    <property type="entry name" value="purK"/>
    <property type="match status" value="1"/>
</dbReference>
<evidence type="ECO:0000256" key="4">
    <source>
        <dbReference type="HAMAP-Rule" id="MF_01928"/>
    </source>
</evidence>
<accession>A0ABX6BFY4</accession>
<dbReference type="GO" id="GO:0034028">
    <property type="term" value="F:5-(carboxyamino)imidazole ribonucleotide synthase activity"/>
    <property type="evidence" value="ECO:0007669"/>
    <property type="project" value="UniProtKB-EC"/>
</dbReference>
<dbReference type="Gene3D" id="3.40.50.20">
    <property type="match status" value="1"/>
</dbReference>
<dbReference type="SUPFAM" id="SSF56059">
    <property type="entry name" value="Glutathione synthetase ATP-binding domain-like"/>
    <property type="match status" value="1"/>
</dbReference>
<dbReference type="InterPro" id="IPR040686">
    <property type="entry name" value="PurK_C"/>
</dbReference>
<dbReference type="InterPro" id="IPR003135">
    <property type="entry name" value="ATP-grasp_carboxylate-amine"/>
</dbReference>
<evidence type="ECO:0000313" key="7">
    <source>
        <dbReference type="EMBL" id="QEV33066.1"/>
    </source>
</evidence>
<dbReference type="HAMAP" id="MF_01928">
    <property type="entry name" value="PurK"/>
    <property type="match status" value="1"/>
</dbReference>
<comment type="pathway">
    <text evidence="4 5">Purine metabolism; IMP biosynthesis via de novo pathway; 5-amino-1-(5-phospho-D-ribosyl)imidazole-4-carboxylate from 5-amino-1-(5-phospho-D-ribosyl)imidazole (N5-CAIR route): step 1/2.</text>
</comment>
<dbReference type="PANTHER" id="PTHR11609:SF5">
    <property type="entry name" value="PHOSPHORIBOSYLAMINOIMIDAZOLE CARBOXYLASE"/>
    <property type="match status" value="1"/>
</dbReference>
<protein>
    <recommendedName>
        <fullName evidence="4 5">N5-carboxyaminoimidazole ribonucleotide synthase</fullName>
        <shortName evidence="4 5">N5-CAIR synthase</shortName>
        <ecNumber evidence="4 5">6.3.4.18</ecNumber>
    </recommendedName>
    <alternativeName>
        <fullName evidence="4 5">5-(carboxyamino)imidazole ribonucleotide synthetase</fullName>
    </alternativeName>
</protein>
<comment type="caution">
    <text evidence="4">Lacks conserved residue(s) required for the propagation of feature annotation.</text>
</comment>
<dbReference type="InterPro" id="IPR005875">
    <property type="entry name" value="PurK"/>
</dbReference>
<dbReference type="Pfam" id="PF02222">
    <property type="entry name" value="ATP-grasp"/>
    <property type="match status" value="1"/>
</dbReference>